<feature type="signal peptide" evidence="1">
    <location>
        <begin position="1"/>
        <end position="30"/>
    </location>
</feature>
<dbReference type="SMART" id="SM00710">
    <property type="entry name" value="PbH1"/>
    <property type="match status" value="3"/>
</dbReference>
<dbReference type="InterPro" id="IPR003961">
    <property type="entry name" value="FN3_dom"/>
</dbReference>
<dbReference type="NCBIfam" id="TIGR03804">
    <property type="entry name" value="para_beta_helix"/>
    <property type="match status" value="1"/>
</dbReference>
<evidence type="ECO:0000259" key="2">
    <source>
        <dbReference type="PROSITE" id="PS50853"/>
    </source>
</evidence>
<dbReference type="CDD" id="cd00063">
    <property type="entry name" value="FN3"/>
    <property type="match status" value="1"/>
</dbReference>
<proteinExistence type="predicted"/>
<evidence type="ECO:0000313" key="4">
    <source>
        <dbReference type="Proteomes" id="UP000437824"/>
    </source>
</evidence>
<dbReference type="SMART" id="SM00060">
    <property type="entry name" value="FN3"/>
    <property type="match status" value="1"/>
</dbReference>
<feature type="domain" description="Fibronectin type-III" evidence="2">
    <location>
        <begin position="35"/>
        <end position="126"/>
    </location>
</feature>
<organism evidence="3 4">
    <name type="scientific">Blautia luti DSM 14534 = JCM 17040</name>
    <dbReference type="NCBI Taxonomy" id="649762"/>
    <lineage>
        <taxon>Bacteria</taxon>
        <taxon>Bacillati</taxon>
        <taxon>Bacillota</taxon>
        <taxon>Clostridia</taxon>
        <taxon>Lachnospirales</taxon>
        <taxon>Lachnospiraceae</taxon>
        <taxon>Blautia</taxon>
    </lineage>
</organism>
<dbReference type="Pfam" id="PF00041">
    <property type="entry name" value="fn3"/>
    <property type="match status" value="1"/>
</dbReference>
<dbReference type="InterPro" id="IPR011050">
    <property type="entry name" value="Pectin_lyase_fold/virulence"/>
</dbReference>
<name>A0A844GGN0_9FIRM</name>
<dbReference type="Gene3D" id="2.160.20.10">
    <property type="entry name" value="Single-stranded right-handed beta-helix, Pectin lyase-like"/>
    <property type="match status" value="1"/>
</dbReference>
<dbReference type="SUPFAM" id="SSF51126">
    <property type="entry name" value="Pectin lyase-like"/>
    <property type="match status" value="1"/>
</dbReference>
<dbReference type="InterPro" id="IPR022441">
    <property type="entry name" value="Para_beta_helix_rpt-2"/>
</dbReference>
<gene>
    <name evidence="3" type="ORF">GKZ57_00555</name>
</gene>
<accession>A0A844GGN0</accession>
<dbReference type="AlphaFoldDB" id="A0A844GGN0"/>
<dbReference type="Gene3D" id="2.60.40.10">
    <property type="entry name" value="Immunoglobulins"/>
    <property type="match status" value="1"/>
</dbReference>
<protein>
    <recommendedName>
        <fullName evidence="2">Fibronectin type-III domain-containing protein</fullName>
    </recommendedName>
</protein>
<dbReference type="InterPro" id="IPR006626">
    <property type="entry name" value="PbH1"/>
</dbReference>
<dbReference type="Proteomes" id="UP000437824">
    <property type="component" value="Unassembled WGS sequence"/>
</dbReference>
<dbReference type="SUPFAM" id="SSF49265">
    <property type="entry name" value="Fibronectin type III"/>
    <property type="match status" value="1"/>
</dbReference>
<dbReference type="PROSITE" id="PS50853">
    <property type="entry name" value="FN3"/>
    <property type="match status" value="1"/>
</dbReference>
<comment type="caution">
    <text evidence="3">The sequence shown here is derived from an EMBL/GenBank/DDBJ whole genome shotgun (WGS) entry which is preliminary data.</text>
</comment>
<evidence type="ECO:0000256" key="1">
    <source>
        <dbReference type="SAM" id="SignalP"/>
    </source>
</evidence>
<feature type="chain" id="PRO_5032938316" description="Fibronectin type-III domain-containing protein" evidence="1">
    <location>
        <begin position="31"/>
        <end position="508"/>
    </location>
</feature>
<sequence>MFMRKKKLSVLPLLLVLLLSLCLGAYPVSAASLKKPSGLKVQKTAAREVKLTWKKVSGAKGYVVYQKKGFASYKKVKKTGNISSLKIKNLSYGQKYYFRIRAYKTVGGKTVYSSYSSSVKITIPKKKAPTLTPTPVPRVFTVTPKSNPYQNRYIRTAAFTEKTRSHYVLLSYMEYFSTIGGGELHLKKGVYNLAYNLYVPSNVTLVFEDGVIIKSLKKAGLFVLYDNNDARAGVKYSGYNGVHDVKFIGKGTVIFDKEYSGSDAILMGHTKNILIQGITFANMSGKTSHFIEMDASYNVEIKNCTFSGCTSTGVKEAINLDVPDAATGGFTWGGSTMDKTADDTIYIHDNVFRNLAAGVGTHMYTPGHPHRNIRIENNTFSSCRVFAIRAQNWENSTIKNNTFTNIKSATASEPAFAVDARGISNVTVSGNTASACDAFMEIIVSRYSEDTIAKKPGLADYEPVYNSMKEEDVVYNTVSGLGTSYDISFTNVIYNQMKYTVYWNVKNV</sequence>
<dbReference type="Pfam" id="PF13229">
    <property type="entry name" value="Beta_helix"/>
    <property type="match status" value="1"/>
</dbReference>
<dbReference type="EMBL" id="WMBC01000001">
    <property type="protein sequence ID" value="MTD59798.1"/>
    <property type="molecule type" value="Genomic_DNA"/>
</dbReference>
<dbReference type="InterPro" id="IPR013783">
    <property type="entry name" value="Ig-like_fold"/>
</dbReference>
<reference evidence="3 4" key="1">
    <citation type="submission" date="2019-11" db="EMBL/GenBank/DDBJ databases">
        <title>Draft genome sequence of Blautia luti DSM 14534T, isolated from human stool.</title>
        <authorList>
            <person name="Ortiz R."/>
            <person name="Melis-Arcos F."/>
            <person name="Covarrubias P."/>
            <person name="Cardenas J.P."/>
            <person name="Perez-Donoso J."/>
            <person name="Almonacid D."/>
        </authorList>
    </citation>
    <scope>NUCLEOTIDE SEQUENCE [LARGE SCALE GENOMIC DNA]</scope>
    <source>
        <strain evidence="3 4">DSM 14534</strain>
    </source>
</reference>
<dbReference type="InterPro" id="IPR012334">
    <property type="entry name" value="Pectin_lyas_fold"/>
</dbReference>
<keyword evidence="1" id="KW-0732">Signal</keyword>
<dbReference type="InterPro" id="IPR036116">
    <property type="entry name" value="FN3_sf"/>
</dbReference>
<evidence type="ECO:0000313" key="3">
    <source>
        <dbReference type="EMBL" id="MTD59798.1"/>
    </source>
</evidence>
<dbReference type="InterPro" id="IPR039448">
    <property type="entry name" value="Beta_helix"/>
</dbReference>